<sequence>MRVISQSPSISLRTGLRLRSLLLRQLADQGRFQEVLETKTEALLPPFPLKERVFEITVPPFAVGYLIFSF</sequence>
<comment type="caution">
    <text evidence="1">The sequence shown here is derived from an EMBL/GenBank/DDBJ whole genome shotgun (WGS) entry which is preliminary data.</text>
</comment>
<evidence type="ECO:0000313" key="1">
    <source>
        <dbReference type="EMBL" id="OGY18632.1"/>
    </source>
</evidence>
<organism evidence="1 2">
    <name type="scientific">Candidatus Chisholmbacteria bacterium RIFCSPHIGHO2_01_FULL_52_32</name>
    <dbReference type="NCBI Taxonomy" id="1797591"/>
    <lineage>
        <taxon>Bacteria</taxon>
        <taxon>Candidatus Chisholmiibacteriota</taxon>
    </lineage>
</organism>
<dbReference type="AlphaFoldDB" id="A0A1G1VTB8"/>
<reference evidence="1 2" key="1">
    <citation type="journal article" date="2016" name="Nat. Commun.">
        <title>Thousands of microbial genomes shed light on interconnected biogeochemical processes in an aquifer system.</title>
        <authorList>
            <person name="Anantharaman K."/>
            <person name="Brown C.T."/>
            <person name="Hug L.A."/>
            <person name="Sharon I."/>
            <person name="Castelle C.J."/>
            <person name="Probst A.J."/>
            <person name="Thomas B.C."/>
            <person name="Singh A."/>
            <person name="Wilkins M.J."/>
            <person name="Karaoz U."/>
            <person name="Brodie E.L."/>
            <person name="Williams K.H."/>
            <person name="Hubbard S.S."/>
            <person name="Banfield J.F."/>
        </authorList>
    </citation>
    <scope>NUCLEOTIDE SEQUENCE [LARGE SCALE GENOMIC DNA]</scope>
</reference>
<proteinExistence type="predicted"/>
<name>A0A1G1VTB8_9BACT</name>
<dbReference type="Proteomes" id="UP000179233">
    <property type="component" value="Unassembled WGS sequence"/>
</dbReference>
<accession>A0A1G1VTB8</accession>
<gene>
    <name evidence="1" type="ORF">A2786_03990</name>
</gene>
<protein>
    <submittedName>
        <fullName evidence="1">Uncharacterized protein</fullName>
    </submittedName>
</protein>
<dbReference type="EMBL" id="MHCJ01000003">
    <property type="protein sequence ID" value="OGY18632.1"/>
    <property type="molecule type" value="Genomic_DNA"/>
</dbReference>
<evidence type="ECO:0000313" key="2">
    <source>
        <dbReference type="Proteomes" id="UP000179233"/>
    </source>
</evidence>